<dbReference type="OrthoDB" id="1739706at2759"/>
<dbReference type="PANTHER" id="PTHR45749">
    <property type="match status" value="1"/>
</dbReference>
<dbReference type="InParanoid" id="A0A1X7VHL5"/>
<dbReference type="InterPro" id="IPR006580">
    <property type="entry name" value="Znf_TTF"/>
</dbReference>
<dbReference type="Pfam" id="PF14291">
    <property type="entry name" value="DUF4371"/>
    <property type="match status" value="1"/>
</dbReference>
<dbReference type="STRING" id="400682.A0A1X7VHL5"/>
<sequence length="263" mass="29807">TSIGGNRSFSSNWYAKFSWLEHSVEKDAGYCYPCRLFGTKDGLHHTFVSSGFLTWKHATGANGILTQHDKNIAHTGAMEAWLQYKLNRERHTSIGERMNSERAQVVTYNWHFLITIIEALLLCARQEIGLRGYRESQNDLNRGHFLEILSSTHDPVVKHKLANGLRNAIMGDLVSEKICTEVRQAGAFSILVDETKDIAKIEQVALVIRYVIPTTSEIHKRFLMYVKASSLNAKSMTEYITSTSEKYHLDVQKVVSQDMTAPV</sequence>
<reference evidence="2" key="1">
    <citation type="submission" date="2017-05" db="UniProtKB">
        <authorList>
            <consortium name="EnsemblMetazoa"/>
        </authorList>
    </citation>
    <scope>IDENTIFICATION</scope>
</reference>
<accession>A0A1X7VHL5</accession>
<proteinExistence type="predicted"/>
<dbReference type="OMA" id="SEKICTE"/>
<organism evidence="2">
    <name type="scientific">Amphimedon queenslandica</name>
    <name type="common">Sponge</name>
    <dbReference type="NCBI Taxonomy" id="400682"/>
    <lineage>
        <taxon>Eukaryota</taxon>
        <taxon>Metazoa</taxon>
        <taxon>Porifera</taxon>
        <taxon>Demospongiae</taxon>
        <taxon>Heteroscleromorpha</taxon>
        <taxon>Haplosclerida</taxon>
        <taxon>Niphatidae</taxon>
        <taxon>Amphimedon</taxon>
    </lineage>
</organism>
<dbReference type="AlphaFoldDB" id="A0A1X7VHL5"/>
<dbReference type="InterPro" id="IPR025398">
    <property type="entry name" value="DUF4371"/>
</dbReference>
<evidence type="ECO:0000259" key="1">
    <source>
        <dbReference type="SMART" id="SM00597"/>
    </source>
</evidence>
<protein>
    <recommendedName>
        <fullName evidence="1">TTF-type domain-containing protein</fullName>
    </recommendedName>
</protein>
<dbReference type="PANTHER" id="PTHR45749:SF37">
    <property type="entry name" value="OS05G0311600 PROTEIN"/>
    <property type="match status" value="1"/>
</dbReference>
<dbReference type="EnsemblMetazoa" id="Aqu2.1.38962_001">
    <property type="protein sequence ID" value="Aqu2.1.38962_001"/>
    <property type="gene ID" value="Aqu2.1.38962"/>
</dbReference>
<feature type="domain" description="TTF-type" evidence="1">
    <location>
        <begin position="5"/>
        <end position="93"/>
    </location>
</feature>
<dbReference type="SMART" id="SM00597">
    <property type="entry name" value="ZnF_TTF"/>
    <property type="match status" value="1"/>
</dbReference>
<name>A0A1X7VHL5_AMPQE</name>
<evidence type="ECO:0000313" key="2">
    <source>
        <dbReference type="EnsemblMetazoa" id="Aqu2.1.38962_001"/>
    </source>
</evidence>